<dbReference type="SUPFAM" id="SSF57850">
    <property type="entry name" value="RING/U-box"/>
    <property type="match status" value="1"/>
</dbReference>
<dbReference type="Proteomes" id="UP000485058">
    <property type="component" value="Unassembled WGS sequence"/>
</dbReference>
<dbReference type="EMBL" id="BLLF01001292">
    <property type="protein sequence ID" value="GFH18381.1"/>
    <property type="molecule type" value="Genomic_DNA"/>
</dbReference>
<reference evidence="4 5" key="1">
    <citation type="submission" date="2020-02" db="EMBL/GenBank/DDBJ databases">
        <title>Draft genome sequence of Haematococcus lacustris strain NIES-144.</title>
        <authorList>
            <person name="Morimoto D."/>
            <person name="Nakagawa S."/>
            <person name="Yoshida T."/>
            <person name="Sawayama S."/>
        </authorList>
    </citation>
    <scope>NUCLEOTIDE SEQUENCE [LARGE SCALE GENOMIC DNA]</scope>
    <source>
        <strain evidence="4 5">NIES-144</strain>
    </source>
</reference>
<proteinExistence type="predicted"/>
<dbReference type="Pfam" id="PF13920">
    <property type="entry name" value="zf-C3HC4_3"/>
    <property type="match status" value="1"/>
</dbReference>
<keyword evidence="5" id="KW-1185">Reference proteome</keyword>
<protein>
    <submittedName>
        <fullName evidence="4">E3 ubiquitin-protein ligase</fullName>
    </submittedName>
</protein>
<keyword evidence="1" id="KW-0862">Zinc</keyword>
<evidence type="ECO:0000313" key="5">
    <source>
        <dbReference type="Proteomes" id="UP000485058"/>
    </source>
</evidence>
<dbReference type="GO" id="GO:0008270">
    <property type="term" value="F:zinc ion binding"/>
    <property type="evidence" value="ECO:0007669"/>
    <property type="project" value="UniProtKB-KW"/>
</dbReference>
<feature type="domain" description="RING-type" evidence="3">
    <location>
        <begin position="141"/>
        <end position="181"/>
    </location>
</feature>
<evidence type="ECO:0000256" key="1">
    <source>
        <dbReference type="PROSITE-ProRule" id="PRU00175"/>
    </source>
</evidence>
<dbReference type="PANTHER" id="PTHR14879:SF5">
    <property type="entry name" value="RING-TYPE DOMAIN-CONTAINING PROTEIN"/>
    <property type="match status" value="1"/>
</dbReference>
<feature type="chain" id="PRO_5025366241" evidence="2">
    <location>
        <begin position="25"/>
        <end position="189"/>
    </location>
</feature>
<gene>
    <name evidence="4" type="ORF">HaLaN_15176</name>
</gene>
<feature type="signal peptide" evidence="2">
    <location>
        <begin position="1"/>
        <end position="24"/>
    </location>
</feature>
<keyword evidence="1" id="KW-0863">Zinc-finger</keyword>
<dbReference type="AlphaFoldDB" id="A0A699Z886"/>
<dbReference type="SMART" id="SM00184">
    <property type="entry name" value="RING"/>
    <property type="match status" value="1"/>
</dbReference>
<dbReference type="PANTHER" id="PTHR14879">
    <property type="entry name" value="CASPASE REGULATOR, RING FINGER DOMAIN-CONTAINING"/>
    <property type="match status" value="1"/>
</dbReference>
<evidence type="ECO:0000259" key="3">
    <source>
        <dbReference type="PROSITE" id="PS50089"/>
    </source>
</evidence>
<dbReference type="InterPro" id="IPR013083">
    <property type="entry name" value="Znf_RING/FYVE/PHD"/>
</dbReference>
<evidence type="ECO:0000256" key="2">
    <source>
        <dbReference type="SAM" id="SignalP"/>
    </source>
</evidence>
<dbReference type="InterPro" id="IPR051728">
    <property type="entry name" value="RING-FYVE_E3_ubiquitin-ligase"/>
</dbReference>
<dbReference type="PROSITE" id="PS50089">
    <property type="entry name" value="ZF_RING_2"/>
    <property type="match status" value="1"/>
</dbReference>
<comment type="caution">
    <text evidence="4">The sequence shown here is derived from an EMBL/GenBank/DDBJ whole genome shotgun (WGS) entry which is preliminary data.</text>
</comment>
<keyword evidence="1" id="KW-0479">Metal-binding</keyword>
<name>A0A699Z886_HAELA</name>
<accession>A0A699Z886</accession>
<keyword evidence="2" id="KW-0732">Signal</keyword>
<organism evidence="4 5">
    <name type="scientific">Haematococcus lacustris</name>
    <name type="common">Green alga</name>
    <name type="synonym">Haematococcus pluvialis</name>
    <dbReference type="NCBI Taxonomy" id="44745"/>
    <lineage>
        <taxon>Eukaryota</taxon>
        <taxon>Viridiplantae</taxon>
        <taxon>Chlorophyta</taxon>
        <taxon>core chlorophytes</taxon>
        <taxon>Chlorophyceae</taxon>
        <taxon>CS clade</taxon>
        <taxon>Chlamydomonadales</taxon>
        <taxon>Haematococcaceae</taxon>
        <taxon>Haematococcus</taxon>
    </lineage>
</organism>
<dbReference type="InterPro" id="IPR001841">
    <property type="entry name" value="Znf_RING"/>
</dbReference>
<dbReference type="Gene3D" id="3.30.40.10">
    <property type="entry name" value="Zinc/RING finger domain, C3HC4 (zinc finger)"/>
    <property type="match status" value="1"/>
</dbReference>
<evidence type="ECO:0000313" key="4">
    <source>
        <dbReference type="EMBL" id="GFH18381.1"/>
    </source>
</evidence>
<sequence>MILGFFWLLATAVAPHVTFMVALCKRLDGDTLVTLPVMLLALGLREKERVRSRLLATGAVWTAHENIARRLQGQRDREGEQHRVDTMTDDEVEQLVEQLMSARTVSLAPARLLRVGPTLYKQLAGAGSIVVPEEGVDDGLCVICYDKPSSCVFLDCGHGGFCKACAYRIFVRPPNECPTCRQHIEQLDP</sequence>